<reference evidence="1 2" key="1">
    <citation type="submission" date="2024-02" db="EMBL/GenBank/DDBJ databases">
        <title>Rubritalea halochordaticola NBRC 107102.</title>
        <authorList>
            <person name="Ichikawa N."/>
            <person name="Katano-Makiyama Y."/>
            <person name="Hidaka K."/>
        </authorList>
    </citation>
    <scope>NUCLEOTIDE SEQUENCE [LARGE SCALE GENOMIC DNA]</scope>
    <source>
        <strain evidence="1 2">NBRC 107102</strain>
    </source>
</reference>
<evidence type="ECO:0000313" key="2">
    <source>
        <dbReference type="Proteomes" id="UP001424741"/>
    </source>
</evidence>
<dbReference type="Proteomes" id="UP001424741">
    <property type="component" value="Unassembled WGS sequence"/>
</dbReference>
<evidence type="ECO:0000313" key="1">
    <source>
        <dbReference type="EMBL" id="GAA5497567.1"/>
    </source>
</evidence>
<comment type="caution">
    <text evidence="1">The sequence shown here is derived from an EMBL/GenBank/DDBJ whole genome shotgun (WGS) entry which is preliminary data.</text>
</comment>
<accession>A0ABP9V869</accession>
<gene>
    <name evidence="1" type="ORF">Rhal01_03763</name>
</gene>
<keyword evidence="2" id="KW-1185">Reference proteome</keyword>
<name>A0ABP9V869_9BACT</name>
<sequence length="129" mass="14560">MKSILALFLVVSSLYGAENEHSVEEVSDWLIVKTYNETSGSAGQHNDFPEVWMVKKDLITSIEFAESEPIVSREDKNKYVGRIVKIRITTKEIASLDGAAVYKEYVSGWMNISNAIPFMNRLLDALKTK</sequence>
<protein>
    <submittedName>
        <fullName evidence="1">Uncharacterized protein</fullName>
    </submittedName>
</protein>
<dbReference type="RefSeq" id="WP_346190058.1">
    <property type="nucleotide sequence ID" value="NZ_BAABRL010000016.1"/>
</dbReference>
<organism evidence="1 2">
    <name type="scientific">Rubritalea halochordaticola</name>
    <dbReference type="NCBI Taxonomy" id="714537"/>
    <lineage>
        <taxon>Bacteria</taxon>
        <taxon>Pseudomonadati</taxon>
        <taxon>Verrucomicrobiota</taxon>
        <taxon>Verrucomicrobiia</taxon>
        <taxon>Verrucomicrobiales</taxon>
        <taxon>Rubritaleaceae</taxon>
        <taxon>Rubritalea</taxon>
    </lineage>
</organism>
<dbReference type="EMBL" id="BAABRL010000016">
    <property type="protein sequence ID" value="GAA5497567.1"/>
    <property type="molecule type" value="Genomic_DNA"/>
</dbReference>
<proteinExistence type="predicted"/>